<dbReference type="CDD" id="cd00118">
    <property type="entry name" value="LysM"/>
    <property type="match status" value="1"/>
</dbReference>
<dbReference type="CDD" id="cd12797">
    <property type="entry name" value="M23_peptidase"/>
    <property type="match status" value="1"/>
</dbReference>
<evidence type="ECO:0000313" key="2">
    <source>
        <dbReference type="EMBL" id="ENV13500.1"/>
    </source>
</evidence>
<dbReference type="Gene3D" id="3.10.350.10">
    <property type="entry name" value="LysM domain"/>
    <property type="match status" value="1"/>
</dbReference>
<dbReference type="InterPro" id="IPR018392">
    <property type="entry name" value="LysM"/>
</dbReference>
<dbReference type="Gene3D" id="2.70.70.10">
    <property type="entry name" value="Glucose Permease (Domain IIA)"/>
    <property type="match status" value="1"/>
</dbReference>
<dbReference type="AlphaFoldDB" id="N8Y2J2"/>
<dbReference type="InterPro" id="IPR036779">
    <property type="entry name" value="LysM_dom_sf"/>
</dbReference>
<evidence type="ECO:0000313" key="3">
    <source>
        <dbReference type="Proteomes" id="UP000018438"/>
    </source>
</evidence>
<comment type="caution">
    <text evidence="2">The sequence shown here is derived from an EMBL/GenBank/DDBJ whole genome shotgun (WGS) entry which is preliminary data.</text>
</comment>
<dbReference type="Proteomes" id="UP000018438">
    <property type="component" value="Unassembled WGS sequence"/>
</dbReference>
<gene>
    <name evidence="2" type="ORF">F965_01403</name>
</gene>
<accession>N8Y2J2</accession>
<dbReference type="SMART" id="SM00257">
    <property type="entry name" value="LysM"/>
    <property type="match status" value="1"/>
</dbReference>
<keyword evidence="3" id="KW-1185">Reference proteome</keyword>
<dbReference type="GO" id="GO:0004222">
    <property type="term" value="F:metalloendopeptidase activity"/>
    <property type="evidence" value="ECO:0007669"/>
    <property type="project" value="TreeGrafter"/>
</dbReference>
<dbReference type="InterPro" id="IPR011055">
    <property type="entry name" value="Dup_hybrid_motif"/>
</dbReference>
<dbReference type="InterPro" id="IPR050570">
    <property type="entry name" value="Cell_wall_metabolism_enzyme"/>
</dbReference>
<sequence>MNYYIVKKGDTLWGISKKFNITVQKLAKINKLNSSSIHKIQVGQKIYIDEINEIEAELILKIILLDLSFKPISKGIVKLEYDGKSKEINFKDGVINDIEILDHSKGLKVYYKNIKSNFDLIANHKTLPIGKKVLRLTSRQMKVSGNHYPQSGIVQQTIKEIKKSLKNLADPIVKGINEKIDTSQPSIILPEPVNSQKRTDSGNSTHIIASQFTEENFILNTVNNKYRKFVIDASKRHGFTPHSLAALIHAEAAKKSNGEWDSKSFNTTTNAAGLTQFLKGTWLELCKNQESLIGQYASKNKYLTEEQLLNLRFNSEFSIDAAAAYAIINFKWSKLPYQKLTEPSSIAKFAYLLHHEGAGGARSFINNSFSPERAKMLLLAQFGNKGKQNALDYLKRYNNDAKVAYGIWLRAYIDAHINIYDYVLDKSKTSGINLSLDETIKILLGQTSSPTPTPTPSIEIQENKIVGGSGMWVDPLAINQLRVAGLANVKSATFGKVRNGGTRNHQGIDLAADSGTNIFAVCSGVIAIATDSGKAYGKIIVLEVNIDDLPEKQKTYASRNITNSRSIYFFYAHLSTIDVEKGDVVDAKTILGKTGSTGNARGMTTISKGGHLHFEARSSALLGTGLQGRFDPIPFFITKLI</sequence>
<dbReference type="HOGENOM" id="CLU_025615_1_0_6"/>
<organism evidence="2 3">
    <name type="scientific">Acinetobacter schindleri NIPH 900</name>
    <dbReference type="NCBI Taxonomy" id="1217675"/>
    <lineage>
        <taxon>Bacteria</taxon>
        <taxon>Pseudomonadati</taxon>
        <taxon>Pseudomonadota</taxon>
        <taxon>Gammaproteobacteria</taxon>
        <taxon>Moraxellales</taxon>
        <taxon>Moraxellaceae</taxon>
        <taxon>Acinetobacter</taxon>
    </lineage>
</organism>
<dbReference type="PROSITE" id="PS51782">
    <property type="entry name" value="LYSM"/>
    <property type="match status" value="1"/>
</dbReference>
<dbReference type="Gene3D" id="1.10.530.10">
    <property type="match status" value="1"/>
</dbReference>
<dbReference type="SUPFAM" id="SSF51261">
    <property type="entry name" value="Duplicated hybrid motif"/>
    <property type="match status" value="1"/>
</dbReference>
<proteinExistence type="predicted"/>
<reference evidence="2 3" key="1">
    <citation type="submission" date="2013-02" db="EMBL/GenBank/DDBJ databases">
        <title>The Genome Sequence of Acinetobacter schindleri NIPH 900.</title>
        <authorList>
            <consortium name="The Broad Institute Genome Sequencing Platform"/>
            <consortium name="The Broad Institute Genome Sequencing Center for Infectious Disease"/>
            <person name="Cerqueira G."/>
            <person name="Feldgarden M."/>
            <person name="Courvalin P."/>
            <person name="Perichon B."/>
            <person name="Grillot-Courvalin C."/>
            <person name="Clermont D."/>
            <person name="Rocha E."/>
            <person name="Yoon E.-J."/>
            <person name="Nemec A."/>
            <person name="Walker B."/>
            <person name="Young S.K."/>
            <person name="Zeng Q."/>
            <person name="Gargeya S."/>
            <person name="Fitzgerald M."/>
            <person name="Haas B."/>
            <person name="Abouelleil A."/>
            <person name="Alvarado L."/>
            <person name="Arachchi H.M."/>
            <person name="Berlin A.M."/>
            <person name="Chapman S.B."/>
            <person name="Dewar J."/>
            <person name="Goldberg J."/>
            <person name="Griggs A."/>
            <person name="Gujja S."/>
            <person name="Hansen M."/>
            <person name="Howarth C."/>
            <person name="Imamovic A."/>
            <person name="Larimer J."/>
            <person name="McCowan C."/>
            <person name="Murphy C."/>
            <person name="Neiman D."/>
            <person name="Pearson M."/>
            <person name="Priest M."/>
            <person name="Roberts A."/>
            <person name="Saif S."/>
            <person name="Shea T."/>
            <person name="Sisk P."/>
            <person name="Sykes S."/>
            <person name="Wortman J."/>
            <person name="Nusbaum C."/>
            <person name="Birren B."/>
        </authorList>
    </citation>
    <scope>NUCLEOTIDE SEQUENCE [LARGE SCALE GENOMIC DNA]</scope>
    <source>
        <strain evidence="2 3">NIPH 900</strain>
    </source>
</reference>
<dbReference type="PANTHER" id="PTHR21666">
    <property type="entry name" value="PEPTIDASE-RELATED"/>
    <property type="match status" value="1"/>
</dbReference>
<dbReference type="Pfam" id="PF01551">
    <property type="entry name" value="Peptidase_M23"/>
    <property type="match status" value="1"/>
</dbReference>
<feature type="domain" description="LysM" evidence="1">
    <location>
        <begin position="2"/>
        <end position="48"/>
    </location>
</feature>
<dbReference type="SUPFAM" id="SSF53955">
    <property type="entry name" value="Lysozyme-like"/>
    <property type="match status" value="1"/>
</dbReference>
<dbReference type="EMBL" id="APPI01000014">
    <property type="protein sequence ID" value="ENV13500.1"/>
    <property type="molecule type" value="Genomic_DNA"/>
</dbReference>
<dbReference type="InterPro" id="IPR023346">
    <property type="entry name" value="Lysozyme-like_dom_sf"/>
</dbReference>
<dbReference type="InterPro" id="IPR016047">
    <property type="entry name" value="M23ase_b-sheet_dom"/>
</dbReference>
<dbReference type="PANTHER" id="PTHR21666:SF270">
    <property type="entry name" value="MUREIN HYDROLASE ACTIVATOR ENVC"/>
    <property type="match status" value="1"/>
</dbReference>
<dbReference type="RefSeq" id="WP_004814228.1">
    <property type="nucleotide sequence ID" value="NZ_KB849451.1"/>
</dbReference>
<dbReference type="Pfam" id="PF01476">
    <property type="entry name" value="LysM"/>
    <property type="match status" value="1"/>
</dbReference>
<protein>
    <recommendedName>
        <fullName evidence="1">LysM domain-containing protein</fullName>
    </recommendedName>
</protein>
<name>N8Y2J2_9GAMM</name>
<evidence type="ECO:0000259" key="1">
    <source>
        <dbReference type="PROSITE" id="PS51782"/>
    </source>
</evidence>
<dbReference type="PATRIC" id="fig|1217675.3.peg.1359"/>
<dbReference type="SUPFAM" id="SSF54106">
    <property type="entry name" value="LysM domain"/>
    <property type="match status" value="1"/>
</dbReference>